<name>A0ABV4U2R0_9BACT</name>
<dbReference type="InterPro" id="IPR036513">
    <property type="entry name" value="STAS_dom_sf"/>
</dbReference>
<feature type="domain" description="STAS" evidence="1">
    <location>
        <begin position="48"/>
        <end position="115"/>
    </location>
</feature>
<proteinExistence type="predicted"/>
<reference evidence="2 3" key="1">
    <citation type="submission" date="2024-08" db="EMBL/GenBank/DDBJ databases">
        <title>Whole-genome sequencing of halo(alkali)philic microorganisms from hypersaline lakes.</title>
        <authorList>
            <person name="Sorokin D.Y."/>
            <person name="Merkel A.Y."/>
            <person name="Messina E."/>
            <person name="Yakimov M."/>
        </authorList>
    </citation>
    <scope>NUCLEOTIDE SEQUENCE [LARGE SCALE GENOMIC DNA]</scope>
    <source>
        <strain evidence="2 3">AB-hyl4</strain>
    </source>
</reference>
<dbReference type="RefSeq" id="WP_425344797.1">
    <property type="nucleotide sequence ID" value="NZ_JBGUBD010000003.1"/>
</dbReference>
<sequence length="115" mass="12886">MLCDGIELDQSGAVVTVTIRLPEVTHTQMQELIAECEERVRCHHGNYFVFDLAEVTFLASSCLGSMVSFLQDLEHVRGRIALANCQDNVAFVFKVTRLDTVFPIFEDVKEATASF</sequence>
<dbReference type="SUPFAM" id="SSF52091">
    <property type="entry name" value="SpoIIaa-like"/>
    <property type="match status" value="1"/>
</dbReference>
<evidence type="ECO:0000259" key="1">
    <source>
        <dbReference type="PROSITE" id="PS50801"/>
    </source>
</evidence>
<dbReference type="CDD" id="cd07043">
    <property type="entry name" value="STAS_anti-anti-sigma_factors"/>
    <property type="match status" value="1"/>
</dbReference>
<dbReference type="Proteomes" id="UP001575105">
    <property type="component" value="Unassembled WGS sequence"/>
</dbReference>
<keyword evidence="3" id="KW-1185">Reference proteome</keyword>
<organism evidence="2 3">
    <name type="scientific">Natronomicrosphaera hydrolytica</name>
    <dbReference type="NCBI Taxonomy" id="3242702"/>
    <lineage>
        <taxon>Bacteria</taxon>
        <taxon>Pseudomonadati</taxon>
        <taxon>Planctomycetota</taxon>
        <taxon>Phycisphaerae</taxon>
        <taxon>Phycisphaerales</taxon>
        <taxon>Phycisphaeraceae</taxon>
        <taxon>Natronomicrosphaera</taxon>
    </lineage>
</organism>
<evidence type="ECO:0000313" key="3">
    <source>
        <dbReference type="Proteomes" id="UP001575105"/>
    </source>
</evidence>
<dbReference type="InterPro" id="IPR002645">
    <property type="entry name" value="STAS_dom"/>
</dbReference>
<dbReference type="Gene3D" id="3.30.750.24">
    <property type="entry name" value="STAS domain"/>
    <property type="match status" value="1"/>
</dbReference>
<protein>
    <submittedName>
        <fullName evidence="2">STAS domain-containing protein</fullName>
    </submittedName>
</protein>
<evidence type="ECO:0000313" key="2">
    <source>
        <dbReference type="EMBL" id="MFA9477872.1"/>
    </source>
</evidence>
<dbReference type="PANTHER" id="PTHR33495">
    <property type="entry name" value="ANTI-SIGMA FACTOR ANTAGONIST TM_1081-RELATED-RELATED"/>
    <property type="match status" value="1"/>
</dbReference>
<dbReference type="PROSITE" id="PS50801">
    <property type="entry name" value="STAS"/>
    <property type="match status" value="1"/>
</dbReference>
<accession>A0ABV4U2R0</accession>
<comment type="caution">
    <text evidence="2">The sequence shown here is derived from an EMBL/GenBank/DDBJ whole genome shotgun (WGS) entry which is preliminary data.</text>
</comment>
<dbReference type="EMBL" id="JBGUBD010000003">
    <property type="protein sequence ID" value="MFA9477872.1"/>
    <property type="molecule type" value="Genomic_DNA"/>
</dbReference>
<dbReference type="Pfam" id="PF01740">
    <property type="entry name" value="STAS"/>
    <property type="match status" value="1"/>
</dbReference>
<gene>
    <name evidence="2" type="ORF">ACERK3_06130</name>
</gene>